<sequence>MSFSILGHATTSPPSPNPHWPPHLLLDPRPGRHASTPPGRRRRLVARDTARALSDLNPSSPAVVPSIGFMDISDDEKEVGGGTTTRGADWQVVTLTASAYEAAPGPAGTEGKPINREHSSSDALLISDHFVFPPSEHENLPIQTSFDEIQPEKDVQKASTSEEDYSIKNDVRSERVQFYDEGKNLSADDVEMRDEAAVYGSSHAEDDVHNFAAHDDGNEAGEDFDEKSDQPLKPSADSESCDTGASCKCWLKKHMTCMYHQAKEANVIWSVVVAAALVGIVILGHWHKDKLRIDQLRWRSGSARMINKWFLLIQSSDESSQASSIRNQFGYGDDDEKGVSNERSEKTFKQNSKAIQYNTSSPRI</sequence>
<accession>A0AAQ3U1I8</accession>
<gene>
    <name evidence="3" type="ORF">U9M48_030919</name>
</gene>
<reference evidence="3 4" key="1">
    <citation type="submission" date="2024-02" db="EMBL/GenBank/DDBJ databases">
        <title>High-quality chromosome-scale genome assembly of Pensacola bahiagrass (Paspalum notatum Flugge var. saurae).</title>
        <authorList>
            <person name="Vega J.M."/>
            <person name="Podio M."/>
            <person name="Orjuela J."/>
            <person name="Siena L.A."/>
            <person name="Pessino S.C."/>
            <person name="Combes M.C."/>
            <person name="Mariac C."/>
            <person name="Albertini E."/>
            <person name="Pupilli F."/>
            <person name="Ortiz J.P.A."/>
            <person name="Leblanc O."/>
        </authorList>
    </citation>
    <scope>NUCLEOTIDE SEQUENCE [LARGE SCALE GENOMIC DNA]</scope>
    <source>
        <strain evidence="3">R1</strain>
        <tissue evidence="3">Leaf</tissue>
    </source>
</reference>
<feature type="region of interest" description="Disordered" evidence="1">
    <location>
        <begin position="212"/>
        <end position="238"/>
    </location>
</feature>
<feature type="region of interest" description="Disordered" evidence="1">
    <location>
        <begin position="324"/>
        <end position="364"/>
    </location>
</feature>
<keyword evidence="4" id="KW-1185">Reference proteome</keyword>
<dbReference type="InterPro" id="IPR040304">
    <property type="entry name" value="ATG8-IP-1/2"/>
</dbReference>
<feature type="compositionally biased region" description="Polar residues" evidence="1">
    <location>
        <begin position="349"/>
        <end position="364"/>
    </location>
</feature>
<evidence type="ECO:0000256" key="1">
    <source>
        <dbReference type="SAM" id="MobiDB-lite"/>
    </source>
</evidence>
<dbReference type="EMBL" id="CP144751">
    <property type="protein sequence ID" value="WVZ83820.1"/>
    <property type="molecule type" value="Genomic_DNA"/>
</dbReference>
<feature type="region of interest" description="Disordered" evidence="1">
    <location>
        <begin position="1"/>
        <end position="43"/>
    </location>
</feature>
<feature type="region of interest" description="Disordered" evidence="1">
    <location>
        <begin position="144"/>
        <end position="164"/>
    </location>
</feature>
<keyword evidence="2" id="KW-0812">Transmembrane</keyword>
<keyword evidence="2" id="KW-0472">Membrane</keyword>
<feature type="compositionally biased region" description="Basic and acidic residues" evidence="1">
    <location>
        <begin position="337"/>
        <end position="348"/>
    </location>
</feature>
<dbReference type="PANTHER" id="PTHR34797:SF1">
    <property type="entry name" value="ATG8-INTERACTING PROTEIN 2"/>
    <property type="match status" value="1"/>
</dbReference>
<organism evidence="3 4">
    <name type="scientific">Paspalum notatum var. saurae</name>
    <dbReference type="NCBI Taxonomy" id="547442"/>
    <lineage>
        <taxon>Eukaryota</taxon>
        <taxon>Viridiplantae</taxon>
        <taxon>Streptophyta</taxon>
        <taxon>Embryophyta</taxon>
        <taxon>Tracheophyta</taxon>
        <taxon>Spermatophyta</taxon>
        <taxon>Magnoliopsida</taxon>
        <taxon>Liliopsida</taxon>
        <taxon>Poales</taxon>
        <taxon>Poaceae</taxon>
        <taxon>PACMAD clade</taxon>
        <taxon>Panicoideae</taxon>
        <taxon>Andropogonodae</taxon>
        <taxon>Paspaleae</taxon>
        <taxon>Paspalinae</taxon>
        <taxon>Paspalum</taxon>
    </lineage>
</organism>
<dbReference type="Proteomes" id="UP001341281">
    <property type="component" value="Chromosome 07"/>
</dbReference>
<evidence type="ECO:0000256" key="2">
    <source>
        <dbReference type="SAM" id="Phobius"/>
    </source>
</evidence>
<evidence type="ECO:0000313" key="4">
    <source>
        <dbReference type="Proteomes" id="UP001341281"/>
    </source>
</evidence>
<dbReference type="AlphaFoldDB" id="A0AAQ3U1I8"/>
<dbReference type="PANTHER" id="PTHR34797">
    <property type="entry name" value="ATG8-INTERACTING PROTEIN 2"/>
    <property type="match status" value="1"/>
</dbReference>
<name>A0AAQ3U1I8_PASNO</name>
<protein>
    <recommendedName>
        <fullName evidence="5">ATG8-interacting protein 1</fullName>
    </recommendedName>
</protein>
<evidence type="ECO:0008006" key="5">
    <source>
        <dbReference type="Google" id="ProtNLM"/>
    </source>
</evidence>
<feature type="transmembrane region" description="Helical" evidence="2">
    <location>
        <begin position="267"/>
        <end position="286"/>
    </location>
</feature>
<proteinExistence type="predicted"/>
<evidence type="ECO:0000313" key="3">
    <source>
        <dbReference type="EMBL" id="WVZ83820.1"/>
    </source>
</evidence>
<keyword evidence="2" id="KW-1133">Transmembrane helix</keyword>